<evidence type="ECO:0000313" key="2">
    <source>
        <dbReference type="EMBL" id="PSU10137.1"/>
    </source>
</evidence>
<organism evidence="2 3">
    <name type="scientific">Photobacterium aquimaris</name>
    <dbReference type="NCBI Taxonomy" id="512643"/>
    <lineage>
        <taxon>Bacteria</taxon>
        <taxon>Pseudomonadati</taxon>
        <taxon>Pseudomonadota</taxon>
        <taxon>Gammaproteobacteria</taxon>
        <taxon>Vibrionales</taxon>
        <taxon>Vibrionaceae</taxon>
        <taxon>Photobacterium</taxon>
    </lineage>
</organism>
<feature type="signal peptide" evidence="1">
    <location>
        <begin position="1"/>
        <end position="26"/>
    </location>
</feature>
<sequence>MNKLSRNLLVTAIALGTSLVSVSSMAAVKDGNLNFNFQGVIPAKAVTPADWSFVTTSGATYNPTSIALSAISQADGSYNLETLSPEVFAIKVTSGAFTESSKIQATLSSSSVSGTGLLGDTSTLAPTVKINGVSLSATAADVATPASGATQVPMTLTSALVVPVANVNPTGGNVSSTTAVIFSADVTA</sequence>
<name>A0A2T3I0U0_9GAMM</name>
<evidence type="ECO:0000313" key="3">
    <source>
        <dbReference type="Proteomes" id="UP000241858"/>
    </source>
</evidence>
<reference evidence="2 3" key="1">
    <citation type="submission" date="2018-03" db="EMBL/GenBank/DDBJ databases">
        <title>Whole genome sequencing of Histamine producing bacteria.</title>
        <authorList>
            <person name="Butler K."/>
        </authorList>
    </citation>
    <scope>NUCLEOTIDE SEQUENCE [LARGE SCALE GENOMIC DNA]</scope>
    <source>
        <strain evidence="2 3">DSM 23343</strain>
    </source>
</reference>
<evidence type="ECO:0000256" key="1">
    <source>
        <dbReference type="SAM" id="SignalP"/>
    </source>
</evidence>
<gene>
    <name evidence="2" type="ORF">C0W81_05275</name>
</gene>
<dbReference type="OrthoDB" id="9921499at2"/>
<dbReference type="EMBL" id="PYLY01000007">
    <property type="protein sequence ID" value="PSU10137.1"/>
    <property type="molecule type" value="Genomic_DNA"/>
</dbReference>
<feature type="chain" id="PRO_5015449902" evidence="1">
    <location>
        <begin position="27"/>
        <end position="188"/>
    </location>
</feature>
<protein>
    <submittedName>
        <fullName evidence="2">Uncharacterized protein</fullName>
    </submittedName>
</protein>
<dbReference type="Proteomes" id="UP000241858">
    <property type="component" value="Unassembled WGS sequence"/>
</dbReference>
<comment type="caution">
    <text evidence="2">The sequence shown here is derived from an EMBL/GenBank/DDBJ whole genome shotgun (WGS) entry which is preliminary data.</text>
</comment>
<keyword evidence="1" id="KW-0732">Signal</keyword>
<proteinExistence type="predicted"/>
<accession>A0A2T3I0U0</accession>
<dbReference type="AlphaFoldDB" id="A0A2T3I0U0"/>
<dbReference type="RefSeq" id="WP_065190073.1">
    <property type="nucleotide sequence ID" value="NZ_LZFB01000013.1"/>
</dbReference>